<feature type="region of interest" description="Disordered" evidence="1">
    <location>
        <begin position="168"/>
        <end position="238"/>
    </location>
</feature>
<evidence type="ECO:0000313" key="2">
    <source>
        <dbReference type="EMBL" id="QBZ57189.1"/>
    </source>
</evidence>
<feature type="compositionally biased region" description="Polar residues" evidence="1">
    <location>
        <begin position="26"/>
        <end position="36"/>
    </location>
</feature>
<gene>
    <name evidence="2" type="ORF">PoMZ_02113</name>
</gene>
<dbReference type="PANTHER" id="PTHR39610:SF2">
    <property type="entry name" value="BZIP DOMAIN-CONTAINING PROTEIN"/>
    <property type="match status" value="1"/>
</dbReference>
<name>A0A4P7N405_PYROR</name>
<feature type="compositionally biased region" description="Low complexity" evidence="1">
    <location>
        <begin position="175"/>
        <end position="196"/>
    </location>
</feature>
<feature type="compositionally biased region" description="Polar residues" evidence="1">
    <location>
        <begin position="48"/>
        <end position="61"/>
    </location>
</feature>
<feature type="region of interest" description="Disordered" evidence="1">
    <location>
        <begin position="275"/>
        <end position="329"/>
    </location>
</feature>
<proteinExistence type="predicted"/>
<dbReference type="EMBL" id="CP034205">
    <property type="protein sequence ID" value="QBZ57189.1"/>
    <property type="molecule type" value="Genomic_DNA"/>
</dbReference>
<sequence>MQPQKADMATDNSSAEERNTPPSPSSRPGNTLQAAATMNAGLQHENSRGSSTGSLSRNSFHSPHGRRRRSSILVNLQLNDPNLPAPGEMVADQNGPNLHMPPSPRSPIMIGRDPLNRHGRQPSLGEIHQEFEAETEAHVNRLLQVIRDQQIQLQQAQAQGHLPHVATGDDVAVQSGPASSSLPSAAPASSIHPRSPVQAQHRGSCDFTRGDMAQRTPSYTASPRLRSTSISGDSEHMALGGRDESAFYQAETQMLTRENQMLRHRIRDLERQLSELGSGPGAVTVPHEPFQHSHLTQSTSAAEEDSVNASESPAGVTAVSPLVADGAGK</sequence>
<accession>A0A4P7N405</accession>
<feature type="region of interest" description="Disordered" evidence="1">
    <location>
        <begin position="1"/>
        <end position="112"/>
    </location>
</feature>
<feature type="compositionally biased region" description="Polar residues" evidence="1">
    <location>
        <begin position="215"/>
        <end position="232"/>
    </location>
</feature>
<dbReference type="AlphaFoldDB" id="A0A4P7N405"/>
<reference evidence="2 3" key="1">
    <citation type="journal article" date="2019" name="Mol. Biol. Evol.">
        <title>Blast fungal genomes show frequent chromosomal changes, gene gains and losses, and effector gene turnover.</title>
        <authorList>
            <person name="Gomez Luciano L.B."/>
            <person name="Jason Tsai I."/>
            <person name="Chuma I."/>
            <person name="Tosa Y."/>
            <person name="Chen Y.H."/>
            <person name="Li J.Y."/>
            <person name="Li M.Y."/>
            <person name="Jade Lu M.Y."/>
            <person name="Nakayashiki H."/>
            <person name="Li W.H."/>
        </authorList>
    </citation>
    <scope>NUCLEOTIDE SEQUENCE [LARGE SCALE GENOMIC DNA]</scope>
    <source>
        <strain evidence="2">MZ5-1-6</strain>
    </source>
</reference>
<feature type="compositionally biased region" description="Polar residues" evidence="1">
    <location>
        <begin position="293"/>
        <end position="311"/>
    </location>
</feature>
<dbReference type="PANTHER" id="PTHR39610">
    <property type="entry name" value="BZIP DOMAIN-CONTAINING PROTEIN-RELATED"/>
    <property type="match status" value="1"/>
</dbReference>
<evidence type="ECO:0000256" key="1">
    <source>
        <dbReference type="SAM" id="MobiDB-lite"/>
    </source>
</evidence>
<evidence type="ECO:0000313" key="3">
    <source>
        <dbReference type="Proteomes" id="UP000294847"/>
    </source>
</evidence>
<protein>
    <submittedName>
        <fullName evidence="2">Uncharacterized protein</fullName>
    </submittedName>
</protein>
<organism evidence="2 3">
    <name type="scientific">Pyricularia oryzae</name>
    <name type="common">Rice blast fungus</name>
    <name type="synonym">Magnaporthe oryzae</name>
    <dbReference type="NCBI Taxonomy" id="318829"/>
    <lineage>
        <taxon>Eukaryota</taxon>
        <taxon>Fungi</taxon>
        <taxon>Dikarya</taxon>
        <taxon>Ascomycota</taxon>
        <taxon>Pezizomycotina</taxon>
        <taxon>Sordariomycetes</taxon>
        <taxon>Sordariomycetidae</taxon>
        <taxon>Magnaporthales</taxon>
        <taxon>Pyriculariaceae</taxon>
        <taxon>Pyricularia</taxon>
    </lineage>
</organism>
<dbReference type="Proteomes" id="UP000294847">
    <property type="component" value="Chromosome 2"/>
</dbReference>